<evidence type="ECO:0000313" key="1">
    <source>
        <dbReference type="EMBL" id="TWI70126.1"/>
    </source>
</evidence>
<comment type="caution">
    <text evidence="1">The sequence shown here is derived from an EMBL/GenBank/DDBJ whole genome shotgun (WGS) entry which is preliminary data.</text>
</comment>
<keyword evidence="2" id="KW-1185">Reference proteome</keyword>
<gene>
    <name evidence="1" type="ORF">IP91_01206</name>
</gene>
<dbReference type="EMBL" id="VLLB01000001">
    <property type="protein sequence ID" value="TWI70126.1"/>
    <property type="molecule type" value="Genomic_DNA"/>
</dbReference>
<dbReference type="RefSeq" id="WP_145647816.1">
    <property type="nucleotide sequence ID" value="NZ_VLLB01000001.1"/>
</dbReference>
<dbReference type="OrthoDB" id="5703812at2"/>
<evidence type="ECO:0000313" key="2">
    <source>
        <dbReference type="Proteomes" id="UP000318431"/>
    </source>
</evidence>
<protein>
    <submittedName>
        <fullName evidence="1">Uncharacterized protein</fullName>
    </submittedName>
</protein>
<reference evidence="1 2" key="1">
    <citation type="journal article" date="2015" name="Stand. Genomic Sci.">
        <title>Genomic Encyclopedia of Bacterial and Archaeal Type Strains, Phase III: the genomes of soil and plant-associated and newly described type strains.</title>
        <authorList>
            <person name="Whitman W.B."/>
            <person name="Woyke T."/>
            <person name="Klenk H.P."/>
            <person name="Zhou Y."/>
            <person name="Lilburn T.G."/>
            <person name="Beck B.J."/>
            <person name="De Vos P."/>
            <person name="Vandamme P."/>
            <person name="Eisen J.A."/>
            <person name="Garrity G."/>
            <person name="Hugenholtz P."/>
            <person name="Kyrpides N.C."/>
        </authorList>
    </citation>
    <scope>NUCLEOTIDE SEQUENCE [LARGE SCALE GENOMIC DNA]</scope>
    <source>
        <strain evidence="1 2">CGMCC 1.10822</strain>
    </source>
</reference>
<accession>A0A562RP28</accession>
<sequence>MNRTALQPADIEALADSLSDSADALHKRIMRAIGQNADGRDAAITHAEAQALFDQEVALRQHANKLYTEAVRYAAGSVALPARELLDLTALARDRIRHIDRVKDVAGIAATLLTAAAAVAAQHPERLPAALKDLKAHLASLRASKEG</sequence>
<dbReference type="Proteomes" id="UP000318431">
    <property type="component" value="Unassembled WGS sequence"/>
</dbReference>
<proteinExistence type="predicted"/>
<name>A0A562RP28_9BURK</name>
<dbReference type="AlphaFoldDB" id="A0A562RP28"/>
<organism evidence="1 2">
    <name type="scientific">Pseudoduganella lurida</name>
    <dbReference type="NCBI Taxonomy" id="1036180"/>
    <lineage>
        <taxon>Bacteria</taxon>
        <taxon>Pseudomonadati</taxon>
        <taxon>Pseudomonadota</taxon>
        <taxon>Betaproteobacteria</taxon>
        <taxon>Burkholderiales</taxon>
        <taxon>Oxalobacteraceae</taxon>
        <taxon>Telluria group</taxon>
        <taxon>Pseudoduganella</taxon>
    </lineage>
</organism>